<dbReference type="PROSITE" id="PS51667">
    <property type="entry name" value="WRC"/>
    <property type="match status" value="1"/>
</dbReference>
<evidence type="ECO:0000256" key="6">
    <source>
        <dbReference type="SAM" id="MobiDB-lite"/>
    </source>
</evidence>
<feature type="compositionally biased region" description="Basic and acidic residues" evidence="6">
    <location>
        <begin position="299"/>
        <end position="319"/>
    </location>
</feature>
<feature type="domain" description="QLQ" evidence="7">
    <location>
        <begin position="138"/>
        <end position="173"/>
    </location>
</feature>
<comment type="function">
    <text evidence="5">Transcription activator.</text>
</comment>
<proteinExistence type="inferred from homology"/>
<organism evidence="9 10">
    <name type="scientific">Cuscuta europaea</name>
    <name type="common">European dodder</name>
    <dbReference type="NCBI Taxonomy" id="41803"/>
    <lineage>
        <taxon>Eukaryota</taxon>
        <taxon>Viridiplantae</taxon>
        <taxon>Streptophyta</taxon>
        <taxon>Embryophyta</taxon>
        <taxon>Tracheophyta</taxon>
        <taxon>Spermatophyta</taxon>
        <taxon>Magnoliopsida</taxon>
        <taxon>eudicotyledons</taxon>
        <taxon>Gunneridae</taxon>
        <taxon>Pentapetalae</taxon>
        <taxon>asterids</taxon>
        <taxon>lamiids</taxon>
        <taxon>Solanales</taxon>
        <taxon>Convolvulaceae</taxon>
        <taxon>Cuscuteae</taxon>
        <taxon>Cuscuta</taxon>
        <taxon>Cuscuta subgen. Cuscuta</taxon>
    </lineage>
</organism>
<dbReference type="AlphaFoldDB" id="A0A9P0ZCN1"/>
<dbReference type="OrthoDB" id="1927209at2759"/>
<keyword evidence="5" id="KW-0804">Transcription</keyword>
<feature type="region of interest" description="Disordered" evidence="6">
    <location>
        <begin position="289"/>
        <end position="321"/>
    </location>
</feature>
<dbReference type="PANTHER" id="PTHR31602:SF111">
    <property type="entry name" value="GROWTH-REGULATING FACTOR"/>
    <property type="match status" value="1"/>
</dbReference>
<dbReference type="Proteomes" id="UP001152484">
    <property type="component" value="Unassembled WGS sequence"/>
</dbReference>
<feature type="region of interest" description="Disordered" evidence="6">
    <location>
        <begin position="236"/>
        <end position="257"/>
    </location>
</feature>
<evidence type="ECO:0000313" key="10">
    <source>
        <dbReference type="Proteomes" id="UP001152484"/>
    </source>
</evidence>
<reference evidence="9" key="1">
    <citation type="submission" date="2022-07" db="EMBL/GenBank/DDBJ databases">
        <authorList>
            <person name="Macas J."/>
            <person name="Novak P."/>
            <person name="Neumann P."/>
        </authorList>
    </citation>
    <scope>NUCLEOTIDE SEQUENCE</scope>
</reference>
<dbReference type="GO" id="GO:0006355">
    <property type="term" value="P:regulation of DNA-templated transcription"/>
    <property type="evidence" value="ECO:0007669"/>
    <property type="project" value="InterPro"/>
</dbReference>
<evidence type="ECO:0000256" key="5">
    <source>
        <dbReference type="RuleBase" id="RU367127"/>
    </source>
</evidence>
<comment type="domain">
    <text evidence="5">The QLQ domain and WRC domain may be involved in protein-protein interaction and DNA-binding, respectively.</text>
</comment>
<feature type="domain" description="WRC" evidence="8">
    <location>
        <begin position="204"/>
        <end position="248"/>
    </location>
</feature>
<protein>
    <recommendedName>
        <fullName evidence="5">Growth-regulating factor</fullName>
    </recommendedName>
</protein>
<accession>A0A9P0ZCN1</accession>
<comment type="caution">
    <text evidence="4">Lacks conserved residue(s) required for the propagation of feature annotation.</text>
</comment>
<dbReference type="GO" id="GO:0006351">
    <property type="term" value="P:DNA-templated transcription"/>
    <property type="evidence" value="ECO:0007669"/>
    <property type="project" value="UniProtKB-UniRule"/>
</dbReference>
<feature type="compositionally biased region" description="Polar residues" evidence="6">
    <location>
        <begin position="289"/>
        <end position="298"/>
    </location>
</feature>
<dbReference type="SMART" id="SM00951">
    <property type="entry name" value="QLQ"/>
    <property type="match status" value="1"/>
</dbReference>
<comment type="similarity">
    <text evidence="2 5">Belongs to the GRF family.</text>
</comment>
<dbReference type="InterPro" id="IPR014978">
    <property type="entry name" value="Gln-Leu-Gln_QLQ"/>
</dbReference>
<dbReference type="GO" id="GO:0099402">
    <property type="term" value="P:plant organ development"/>
    <property type="evidence" value="ECO:0007669"/>
    <property type="project" value="UniProtKB-ARBA"/>
</dbReference>
<evidence type="ECO:0000259" key="7">
    <source>
        <dbReference type="PROSITE" id="PS51666"/>
    </source>
</evidence>
<dbReference type="Pfam" id="PF08880">
    <property type="entry name" value="QLQ"/>
    <property type="match status" value="1"/>
</dbReference>
<evidence type="ECO:0000259" key="8">
    <source>
        <dbReference type="PROSITE" id="PS51667"/>
    </source>
</evidence>
<keyword evidence="3 5" id="KW-0539">Nucleus</keyword>
<keyword evidence="5" id="KW-0010">Activator</keyword>
<evidence type="ECO:0000256" key="1">
    <source>
        <dbReference type="ARBA" id="ARBA00004123"/>
    </source>
</evidence>
<dbReference type="GO" id="GO:0005524">
    <property type="term" value="F:ATP binding"/>
    <property type="evidence" value="ECO:0007669"/>
    <property type="project" value="UniProtKB-UniRule"/>
</dbReference>
<evidence type="ECO:0000256" key="2">
    <source>
        <dbReference type="ARBA" id="ARBA00008122"/>
    </source>
</evidence>
<dbReference type="EMBL" id="CAMAPE010000035">
    <property type="protein sequence ID" value="CAH9097840.1"/>
    <property type="molecule type" value="Genomic_DNA"/>
</dbReference>
<dbReference type="Pfam" id="PF08879">
    <property type="entry name" value="WRC"/>
    <property type="match status" value="1"/>
</dbReference>
<evidence type="ECO:0000256" key="4">
    <source>
        <dbReference type="PROSITE-ProRule" id="PRU01002"/>
    </source>
</evidence>
<dbReference type="PANTHER" id="PTHR31602">
    <property type="entry name" value="GROWTH-REGULATING FACTOR 5"/>
    <property type="match status" value="1"/>
</dbReference>
<gene>
    <name evidence="9" type="ORF">CEURO_LOCUS14049</name>
</gene>
<keyword evidence="5" id="KW-0805">Transcription regulation</keyword>
<comment type="caution">
    <text evidence="9">The sequence shown here is derived from an EMBL/GenBank/DDBJ whole genome shotgun (WGS) entry which is preliminary data.</text>
</comment>
<name>A0A9P0ZCN1_CUSEU</name>
<evidence type="ECO:0000256" key="3">
    <source>
        <dbReference type="ARBA" id="ARBA00023242"/>
    </source>
</evidence>
<dbReference type="InterPro" id="IPR031137">
    <property type="entry name" value="GRF"/>
</dbReference>
<evidence type="ECO:0000313" key="9">
    <source>
        <dbReference type="EMBL" id="CAH9097840.1"/>
    </source>
</evidence>
<comment type="subcellular location">
    <subcellularLocation>
        <location evidence="1 5">Nucleus</location>
    </subcellularLocation>
</comment>
<dbReference type="PROSITE" id="PS51666">
    <property type="entry name" value="QLQ"/>
    <property type="match status" value="1"/>
</dbReference>
<keyword evidence="10" id="KW-1185">Reference proteome</keyword>
<sequence>MDFEGESDGGAVVACSDKNTAIETANALFSAPSSDAVSDVDTKQKWYTSHGFLDQERPFGANITAEDDLRPSKVAKAATTIPMLRCPFVGSESQQMLSFTPPYYYHQAAFSGINSGYGSGGMSGGGNLHRVLSAVKSPFTPSQWMELEHQALIYKYITANIPIPPHLLFPIRKAFESVAFSTFGLGSNSSGWGGFRLGFANSSDPEPGRCRRTDGKKWRCSRDAVSEYKYCERHMNRGRQRSRKPVEGGVSGSHSAAASTAKPLSDAVAFGGCASNGLGFSNLLNNVQPPATNPSASSHLERSFSEKEYEGGSKHEKESQYPLRQFINEWPKNDSDRPSLSWPEIDPLHSHEIEATQMRLGVGNIRNEENERETNWIPISWESSTGGPLGEVFHGTNIESKDSSPVNPMTSGWNSNRILGATLLNPSLPAL</sequence>
<dbReference type="InterPro" id="IPR014977">
    <property type="entry name" value="WRC_dom"/>
</dbReference>
<dbReference type="GO" id="GO:0005634">
    <property type="term" value="C:nucleus"/>
    <property type="evidence" value="ECO:0007669"/>
    <property type="project" value="UniProtKB-SubCell"/>
</dbReference>